<reference evidence="1" key="1">
    <citation type="journal article" date="2024" name="J. Gen. Virol.">
        <title>Novel phages of Pseudomonas syringae unveil numerous potential auxiliary metabolic genes.</title>
        <authorList>
            <person name="Feltin C."/>
            <person name="Garneau J.R."/>
            <person name="Morris C.E."/>
            <person name="Berard A."/>
            <person name="Torres-Barcelo C."/>
        </authorList>
    </citation>
    <scope>NUCLEOTIDE SEQUENCE</scope>
</reference>
<gene>
    <name evidence="1" type="ORF">Nican01_00085</name>
</gene>
<evidence type="ECO:0000313" key="1">
    <source>
        <dbReference type="EMBL" id="XAI70098.1"/>
    </source>
</evidence>
<evidence type="ECO:0008006" key="2">
    <source>
        <dbReference type="Google" id="ProtNLM"/>
    </source>
</evidence>
<sequence length="142" mass="15481">MKALDLKMKKAEQRAIRSGAKREAKKLAKQAGKFRADALAAGLQLHQMGAAPYTKHHPVYEEMIMPLLEEAAKIASNAGFDILLQVRTPLSSEPNFTHAIGGFQDENNLTPTMKAQVDLIRARPAFGGEGFPETKAPAEPTE</sequence>
<dbReference type="EMBL" id="PP179318">
    <property type="protein sequence ID" value="XAI70098.1"/>
    <property type="molecule type" value="Genomic_DNA"/>
</dbReference>
<accession>A0AAU6W178</accession>
<proteinExistence type="predicted"/>
<organism evidence="1">
    <name type="scientific">Pseudomonas phage Nican01</name>
    <dbReference type="NCBI Taxonomy" id="3138540"/>
    <lineage>
        <taxon>Viruses</taxon>
        <taxon>Duplodnaviria</taxon>
        <taxon>Heunggongvirae</taxon>
        <taxon>Uroviricota</taxon>
        <taxon>Caudoviricetes</taxon>
        <taxon>Nickievirus</taxon>
    </lineage>
</organism>
<protein>
    <recommendedName>
        <fullName evidence="2">Terminase small subunit</fullName>
    </recommendedName>
</protein>
<name>A0AAU6W178_9CAUD</name>